<dbReference type="InterPro" id="IPR029063">
    <property type="entry name" value="SAM-dependent_MTases_sf"/>
</dbReference>
<reference evidence="2 3" key="1">
    <citation type="submission" date="2020-08" db="EMBL/GenBank/DDBJ databases">
        <title>Genomic Encyclopedia of Type Strains, Phase III (KMG-III): the genomes of soil and plant-associated and newly described type strains.</title>
        <authorList>
            <person name="Whitman W."/>
        </authorList>
    </citation>
    <scope>NUCLEOTIDE SEQUENCE [LARGE SCALE GENOMIC DNA]</scope>
    <source>
        <strain evidence="2 3">CECT 8712</strain>
    </source>
</reference>
<protein>
    <submittedName>
        <fullName evidence="2">SAM-dependent methyltransferase</fullName>
    </submittedName>
</protein>
<dbReference type="GO" id="GO:0032259">
    <property type="term" value="P:methylation"/>
    <property type="evidence" value="ECO:0007669"/>
    <property type="project" value="UniProtKB-KW"/>
</dbReference>
<organism evidence="2 3">
    <name type="scientific">Nocardiopsis algeriensis</name>
    <dbReference type="NCBI Taxonomy" id="1478215"/>
    <lineage>
        <taxon>Bacteria</taxon>
        <taxon>Bacillati</taxon>
        <taxon>Actinomycetota</taxon>
        <taxon>Actinomycetes</taxon>
        <taxon>Streptosporangiales</taxon>
        <taxon>Nocardiopsidaceae</taxon>
        <taxon>Nocardiopsis</taxon>
    </lineage>
</organism>
<dbReference type="Gene3D" id="3.40.50.150">
    <property type="entry name" value="Vaccinia Virus protein VP39"/>
    <property type="match status" value="1"/>
</dbReference>
<dbReference type="InterPro" id="IPR013217">
    <property type="entry name" value="Methyltransf_12"/>
</dbReference>
<dbReference type="Pfam" id="PF08242">
    <property type="entry name" value="Methyltransf_12"/>
    <property type="match status" value="1"/>
</dbReference>
<dbReference type="CDD" id="cd02440">
    <property type="entry name" value="AdoMet_MTases"/>
    <property type="match status" value="1"/>
</dbReference>
<keyword evidence="3" id="KW-1185">Reference proteome</keyword>
<evidence type="ECO:0000313" key="3">
    <source>
        <dbReference type="Proteomes" id="UP000536604"/>
    </source>
</evidence>
<keyword evidence="2" id="KW-0808">Transferase</keyword>
<accession>A0A841IP85</accession>
<dbReference type="GO" id="GO:0008168">
    <property type="term" value="F:methyltransferase activity"/>
    <property type="evidence" value="ECO:0007669"/>
    <property type="project" value="UniProtKB-KW"/>
</dbReference>
<dbReference type="AlphaFoldDB" id="A0A841IP85"/>
<name>A0A841IP85_9ACTN</name>
<dbReference type="EMBL" id="JACHJO010000005">
    <property type="protein sequence ID" value="MBB6119924.1"/>
    <property type="molecule type" value="Genomic_DNA"/>
</dbReference>
<evidence type="ECO:0000259" key="1">
    <source>
        <dbReference type="Pfam" id="PF08242"/>
    </source>
</evidence>
<evidence type="ECO:0000313" key="2">
    <source>
        <dbReference type="EMBL" id="MBB6119924.1"/>
    </source>
</evidence>
<dbReference type="SUPFAM" id="SSF53335">
    <property type="entry name" value="S-adenosyl-L-methionine-dependent methyltransferases"/>
    <property type="match status" value="1"/>
</dbReference>
<proteinExistence type="predicted"/>
<dbReference type="Proteomes" id="UP000536604">
    <property type="component" value="Unassembled WGS sequence"/>
</dbReference>
<keyword evidence="2" id="KW-0489">Methyltransferase</keyword>
<gene>
    <name evidence="2" type="ORF">FHS13_001875</name>
</gene>
<comment type="caution">
    <text evidence="2">The sequence shown here is derived from an EMBL/GenBank/DDBJ whole genome shotgun (WGS) entry which is preliminary data.</text>
</comment>
<sequence length="171" mass="18578">MHGIDADPGTLARARELTGDDPRVHLTLGSAPEDLPPGPFDAITCVAALHHLPFAPALEHMRSLLAPGAPLIVVGIYRTASPLDYATDAVAIPANLAMGWIRNRGRTSSAPVSMTAPTRRADMTLSDIARQVRCLLPGARLRRRLFWRYTLVWRRTGTPVPPPGAEPRPRT</sequence>
<feature type="domain" description="Methyltransferase type 12" evidence="1">
    <location>
        <begin position="2"/>
        <end position="70"/>
    </location>
</feature>